<keyword evidence="3 8" id="KW-0694">RNA-binding</keyword>
<organism evidence="10 11">
    <name type="scientific">Neobacillus novalis</name>
    <dbReference type="NCBI Taxonomy" id="220687"/>
    <lineage>
        <taxon>Bacteria</taxon>
        <taxon>Bacillati</taxon>
        <taxon>Bacillota</taxon>
        <taxon>Bacilli</taxon>
        <taxon>Bacillales</taxon>
        <taxon>Bacillaceae</taxon>
        <taxon>Neobacillus</taxon>
    </lineage>
</organism>
<dbReference type="NCBIfam" id="TIGR01032">
    <property type="entry name" value="rplT_bact"/>
    <property type="match status" value="1"/>
</dbReference>
<evidence type="ECO:0000256" key="2">
    <source>
        <dbReference type="ARBA" id="ARBA00022730"/>
    </source>
</evidence>
<dbReference type="Proteomes" id="UP001178288">
    <property type="component" value="Chromosome"/>
</dbReference>
<sequence>MPRVKGGTVTRKRRKKVLKLAKGYYGSKHTLYKVANQQVMKSLMYAFRDRRQKKRDFRKLWITRINAAARMNGLSYSRLMHGLKLAGIEVNRKMLAELAVSDANAFAELANVAKAQNNK</sequence>
<gene>
    <name evidence="8 10" type="primary">rplT</name>
    <name evidence="10" type="ORF">QNH39_20180</name>
</gene>
<dbReference type="PRINTS" id="PR00062">
    <property type="entry name" value="RIBOSOMALL20"/>
</dbReference>
<evidence type="ECO:0000256" key="1">
    <source>
        <dbReference type="ARBA" id="ARBA00007698"/>
    </source>
</evidence>
<evidence type="ECO:0000256" key="5">
    <source>
        <dbReference type="ARBA" id="ARBA00023274"/>
    </source>
</evidence>
<accession>A0AA95MJY4</accession>
<name>A0AA95MJY4_9BACI</name>
<comment type="function">
    <text evidence="6 8 9">Binds directly to 23S ribosomal RNA and is necessary for the in vitro assembly process of the 50S ribosomal subunit. It is not involved in the protein synthesizing functions of that subunit.</text>
</comment>
<dbReference type="CDD" id="cd07026">
    <property type="entry name" value="Ribosomal_L20"/>
    <property type="match status" value="1"/>
</dbReference>
<dbReference type="GO" id="GO:0003735">
    <property type="term" value="F:structural constituent of ribosome"/>
    <property type="evidence" value="ECO:0007669"/>
    <property type="project" value="InterPro"/>
</dbReference>
<dbReference type="KEGG" id="nnv:QNH39_20180"/>
<dbReference type="InterPro" id="IPR035566">
    <property type="entry name" value="Ribosomal_protein_bL20_C"/>
</dbReference>
<evidence type="ECO:0000256" key="7">
    <source>
        <dbReference type="ARBA" id="ARBA00035172"/>
    </source>
</evidence>
<dbReference type="PANTHER" id="PTHR10986">
    <property type="entry name" value="39S RIBOSOMAL PROTEIN L20"/>
    <property type="match status" value="1"/>
</dbReference>
<evidence type="ECO:0000256" key="4">
    <source>
        <dbReference type="ARBA" id="ARBA00022980"/>
    </source>
</evidence>
<dbReference type="Gene3D" id="1.10.1900.20">
    <property type="entry name" value="Ribosomal protein L20"/>
    <property type="match status" value="1"/>
</dbReference>
<dbReference type="GO" id="GO:0000027">
    <property type="term" value="P:ribosomal large subunit assembly"/>
    <property type="evidence" value="ECO:0007669"/>
    <property type="project" value="UniProtKB-UniRule"/>
</dbReference>
<dbReference type="InterPro" id="IPR005813">
    <property type="entry name" value="Ribosomal_bL20"/>
</dbReference>
<evidence type="ECO:0000313" key="11">
    <source>
        <dbReference type="Proteomes" id="UP001178288"/>
    </source>
</evidence>
<dbReference type="FunFam" id="1.10.1900.20:FF:000001">
    <property type="entry name" value="50S ribosomal protein L20"/>
    <property type="match status" value="1"/>
</dbReference>
<evidence type="ECO:0000256" key="6">
    <source>
        <dbReference type="ARBA" id="ARBA00024775"/>
    </source>
</evidence>
<dbReference type="GO" id="GO:0006412">
    <property type="term" value="P:translation"/>
    <property type="evidence" value="ECO:0007669"/>
    <property type="project" value="InterPro"/>
</dbReference>
<keyword evidence="4 8" id="KW-0689">Ribosomal protein</keyword>
<evidence type="ECO:0000256" key="8">
    <source>
        <dbReference type="HAMAP-Rule" id="MF_00382"/>
    </source>
</evidence>
<dbReference type="AlphaFoldDB" id="A0AA95MJY4"/>
<dbReference type="EMBL" id="CP126114">
    <property type="protein sequence ID" value="WHY84950.1"/>
    <property type="molecule type" value="Genomic_DNA"/>
</dbReference>
<dbReference type="Gene3D" id="6.10.160.10">
    <property type="match status" value="1"/>
</dbReference>
<keyword evidence="11" id="KW-1185">Reference proteome</keyword>
<proteinExistence type="inferred from homology"/>
<dbReference type="GO" id="GO:1990904">
    <property type="term" value="C:ribonucleoprotein complex"/>
    <property type="evidence" value="ECO:0007669"/>
    <property type="project" value="UniProtKB-KW"/>
</dbReference>
<dbReference type="RefSeq" id="WP_066090701.1">
    <property type="nucleotide sequence ID" value="NZ_CP126114.1"/>
</dbReference>
<dbReference type="GO" id="GO:0005840">
    <property type="term" value="C:ribosome"/>
    <property type="evidence" value="ECO:0007669"/>
    <property type="project" value="UniProtKB-KW"/>
</dbReference>
<evidence type="ECO:0000256" key="9">
    <source>
        <dbReference type="RuleBase" id="RU000560"/>
    </source>
</evidence>
<reference evidence="10" key="1">
    <citation type="submission" date="2023-05" db="EMBL/GenBank/DDBJ databases">
        <title>Comparative genomics of Bacillaceae isolates and their secondary metabolite potential.</title>
        <authorList>
            <person name="Song L."/>
            <person name="Nielsen L.J."/>
            <person name="Mohite O."/>
            <person name="Xu X."/>
            <person name="Weber T."/>
            <person name="Kovacs A.T."/>
        </authorList>
    </citation>
    <scope>NUCLEOTIDE SEQUENCE</scope>
    <source>
        <strain evidence="10">XLM17</strain>
    </source>
</reference>
<keyword evidence="5 8" id="KW-0687">Ribonucleoprotein</keyword>
<dbReference type="Pfam" id="PF00453">
    <property type="entry name" value="Ribosomal_L20"/>
    <property type="match status" value="1"/>
</dbReference>
<dbReference type="GO" id="GO:0019843">
    <property type="term" value="F:rRNA binding"/>
    <property type="evidence" value="ECO:0007669"/>
    <property type="project" value="UniProtKB-UniRule"/>
</dbReference>
<comment type="similarity">
    <text evidence="1 8 9">Belongs to the bacterial ribosomal protein bL20 family.</text>
</comment>
<keyword evidence="2 8" id="KW-0699">rRNA-binding</keyword>
<dbReference type="PROSITE" id="PS00937">
    <property type="entry name" value="RIBOSOMAL_L20"/>
    <property type="match status" value="1"/>
</dbReference>
<dbReference type="SUPFAM" id="SSF74731">
    <property type="entry name" value="Ribosomal protein L20"/>
    <property type="match status" value="1"/>
</dbReference>
<evidence type="ECO:0000256" key="3">
    <source>
        <dbReference type="ARBA" id="ARBA00022884"/>
    </source>
</evidence>
<dbReference type="InterPro" id="IPR049946">
    <property type="entry name" value="RIBOSOMAL_L20_CS"/>
</dbReference>
<protein>
    <recommendedName>
        <fullName evidence="7 8">Large ribosomal subunit protein bL20</fullName>
    </recommendedName>
</protein>
<dbReference type="HAMAP" id="MF_00382">
    <property type="entry name" value="Ribosomal_bL20"/>
    <property type="match status" value="1"/>
</dbReference>
<evidence type="ECO:0000313" key="10">
    <source>
        <dbReference type="EMBL" id="WHY84950.1"/>
    </source>
</evidence>